<organism evidence="3 4">
    <name type="scientific">Psychromonas ingrahamii (strain DSM 17664 / CCUG 51855 / 37)</name>
    <dbReference type="NCBI Taxonomy" id="357804"/>
    <lineage>
        <taxon>Bacteria</taxon>
        <taxon>Pseudomonadati</taxon>
        <taxon>Pseudomonadota</taxon>
        <taxon>Gammaproteobacteria</taxon>
        <taxon>Alteromonadales</taxon>
        <taxon>Psychromonadaceae</taxon>
        <taxon>Psychromonas</taxon>
    </lineage>
</organism>
<dbReference type="KEGG" id="pin:Ping_0723"/>
<evidence type="ECO:0000256" key="2">
    <source>
        <dbReference type="ARBA" id="ARBA00022801"/>
    </source>
</evidence>
<dbReference type="InterPro" id="IPR050563">
    <property type="entry name" value="4-hydroxybenzoyl-CoA_TE"/>
</dbReference>
<sequence length="150" mass="17078">MVFIVVLAFIIFWKNCVFMSTLAVRIYYEDTDAGGVVYYANYLKFFERGRTEFLRELDIQQDTLLDKNIAFVVRKVEMDCLKPARFNALLSVKTQITGHKKASLIFQQEVFHENGELLCQASTLIACVNLQKMKPAAIPAEIIEVIASAC</sequence>
<dbReference type="CDD" id="cd00586">
    <property type="entry name" value="4HBT"/>
    <property type="match status" value="1"/>
</dbReference>
<keyword evidence="2" id="KW-0378">Hydrolase</keyword>
<dbReference type="Proteomes" id="UP000000639">
    <property type="component" value="Chromosome"/>
</dbReference>
<dbReference type="Gene3D" id="3.10.129.10">
    <property type="entry name" value="Hotdog Thioesterase"/>
    <property type="match status" value="1"/>
</dbReference>
<dbReference type="PANTHER" id="PTHR31793">
    <property type="entry name" value="4-HYDROXYBENZOYL-COA THIOESTERASE FAMILY MEMBER"/>
    <property type="match status" value="1"/>
</dbReference>
<dbReference type="HOGENOM" id="CLU_101141_7_1_6"/>
<evidence type="ECO:0000256" key="1">
    <source>
        <dbReference type="ARBA" id="ARBA00005953"/>
    </source>
</evidence>
<name>A1SSW0_PSYIN</name>
<dbReference type="NCBIfam" id="TIGR02799">
    <property type="entry name" value="thio_ybgC"/>
    <property type="match status" value="1"/>
</dbReference>
<comment type="similarity">
    <text evidence="1">Belongs to the 4-hydroxybenzoyl-CoA thioesterase family.</text>
</comment>
<dbReference type="SUPFAM" id="SSF54637">
    <property type="entry name" value="Thioesterase/thiol ester dehydrase-isomerase"/>
    <property type="match status" value="1"/>
</dbReference>
<dbReference type="InterPro" id="IPR006684">
    <property type="entry name" value="YbgC/YbaW"/>
</dbReference>
<evidence type="ECO:0000313" key="4">
    <source>
        <dbReference type="Proteomes" id="UP000000639"/>
    </source>
</evidence>
<dbReference type="PANTHER" id="PTHR31793:SF37">
    <property type="entry name" value="ACYL-COA THIOESTER HYDROLASE YBGC"/>
    <property type="match status" value="1"/>
</dbReference>
<dbReference type="PIRSF" id="PIRSF003230">
    <property type="entry name" value="YbgC"/>
    <property type="match status" value="1"/>
</dbReference>
<dbReference type="InterPro" id="IPR014166">
    <property type="entry name" value="Tol-Pal_acyl-CoA_thioesterase"/>
</dbReference>
<protein>
    <submittedName>
        <fullName evidence="3">4-hydroxybenzoyl-CoA thioesterase</fullName>
    </submittedName>
</protein>
<dbReference type="Pfam" id="PF13279">
    <property type="entry name" value="4HBT_2"/>
    <property type="match status" value="1"/>
</dbReference>
<keyword evidence="4" id="KW-1185">Reference proteome</keyword>
<dbReference type="EMBL" id="CP000510">
    <property type="protein sequence ID" value="ABM02575.1"/>
    <property type="molecule type" value="Genomic_DNA"/>
</dbReference>
<dbReference type="eggNOG" id="COG0824">
    <property type="taxonomic scope" value="Bacteria"/>
</dbReference>
<proteinExistence type="inferred from homology"/>
<gene>
    <name evidence="3" type="ordered locus">Ping_0723</name>
</gene>
<dbReference type="AlphaFoldDB" id="A1SSW0"/>
<evidence type="ECO:0000313" key="3">
    <source>
        <dbReference type="EMBL" id="ABM02575.1"/>
    </source>
</evidence>
<dbReference type="GO" id="GO:0047617">
    <property type="term" value="F:fatty acyl-CoA hydrolase activity"/>
    <property type="evidence" value="ECO:0007669"/>
    <property type="project" value="TreeGrafter"/>
</dbReference>
<accession>A1SSW0</accession>
<reference evidence="3 4" key="1">
    <citation type="submission" date="2007-01" db="EMBL/GenBank/DDBJ databases">
        <title>Complete sequence of Psychromonas ingrahamii 37.</title>
        <authorList>
            <consortium name="US DOE Joint Genome Institute"/>
            <person name="Copeland A."/>
            <person name="Lucas S."/>
            <person name="Lapidus A."/>
            <person name="Barry K."/>
            <person name="Detter J.C."/>
            <person name="Glavina del Rio T."/>
            <person name="Hammon N."/>
            <person name="Israni S."/>
            <person name="Dalin E."/>
            <person name="Tice H."/>
            <person name="Pitluck S."/>
            <person name="Thompson L.S."/>
            <person name="Brettin T."/>
            <person name="Bruce D."/>
            <person name="Han C."/>
            <person name="Tapia R."/>
            <person name="Schmutz J."/>
            <person name="Larimer F."/>
            <person name="Land M."/>
            <person name="Hauser L."/>
            <person name="Kyrpides N."/>
            <person name="Ivanova N."/>
            <person name="Staley J."/>
            <person name="Richardson P."/>
        </authorList>
    </citation>
    <scope>NUCLEOTIDE SEQUENCE [LARGE SCALE GENOMIC DNA]</scope>
    <source>
        <strain evidence="3 4">37</strain>
    </source>
</reference>
<dbReference type="InterPro" id="IPR029069">
    <property type="entry name" value="HotDog_dom_sf"/>
</dbReference>
<dbReference type="STRING" id="357804.Ping_0723"/>
<dbReference type="FunFam" id="3.10.129.10:FF:000004">
    <property type="entry name" value="Tol-pal system-associated acyl-CoA thioesterase"/>
    <property type="match status" value="1"/>
</dbReference>
<dbReference type="NCBIfam" id="TIGR00051">
    <property type="entry name" value="YbgC/FadM family acyl-CoA thioesterase"/>
    <property type="match status" value="1"/>
</dbReference>